<dbReference type="RefSeq" id="WP_090795572.1">
    <property type="nucleotide sequence ID" value="NZ_FMYI01000005.1"/>
</dbReference>
<feature type="transmembrane region" description="Helical" evidence="1">
    <location>
        <begin position="30"/>
        <end position="47"/>
    </location>
</feature>
<protein>
    <submittedName>
        <fullName evidence="2">Uncharacterized protein</fullName>
    </submittedName>
</protein>
<feature type="transmembrane region" description="Helical" evidence="1">
    <location>
        <begin position="59"/>
        <end position="78"/>
    </location>
</feature>
<name>A0A1G6JTM0_9BACI</name>
<evidence type="ECO:0000313" key="2">
    <source>
        <dbReference type="EMBL" id="SDC22064.1"/>
    </source>
</evidence>
<keyword evidence="1" id="KW-0472">Membrane</keyword>
<accession>A0A1G6JTM0</accession>
<keyword evidence="1" id="KW-0812">Transmembrane</keyword>
<proteinExistence type="predicted"/>
<dbReference type="EMBL" id="FMYI01000005">
    <property type="protein sequence ID" value="SDC22064.1"/>
    <property type="molecule type" value="Genomic_DNA"/>
</dbReference>
<dbReference type="OrthoDB" id="2934657at2"/>
<sequence length="87" mass="10441">MQTDRKLVFAVLIVYLLVLQYYFFTEQRDLLHLLLGIAITSVTISRYRQLKQKNRSSKAHLTLIVVYFVVYTIVIWYIQPFFAYIMT</sequence>
<dbReference type="Proteomes" id="UP000242949">
    <property type="component" value="Unassembled WGS sequence"/>
</dbReference>
<keyword evidence="1" id="KW-1133">Transmembrane helix</keyword>
<feature type="transmembrane region" description="Helical" evidence="1">
    <location>
        <begin position="7"/>
        <end position="24"/>
    </location>
</feature>
<gene>
    <name evidence="2" type="ORF">SAMN05421734_105140</name>
</gene>
<reference evidence="3" key="1">
    <citation type="submission" date="2016-09" db="EMBL/GenBank/DDBJ databases">
        <authorList>
            <person name="Varghese N."/>
            <person name="Submissions S."/>
        </authorList>
    </citation>
    <scope>NUCLEOTIDE SEQUENCE [LARGE SCALE GENOMIC DNA]</scope>
    <source>
        <strain evidence="3">S5</strain>
    </source>
</reference>
<organism evidence="2 3">
    <name type="scientific">Pelagirhabdus alkalitolerans</name>
    <dbReference type="NCBI Taxonomy" id="1612202"/>
    <lineage>
        <taxon>Bacteria</taxon>
        <taxon>Bacillati</taxon>
        <taxon>Bacillota</taxon>
        <taxon>Bacilli</taxon>
        <taxon>Bacillales</taxon>
        <taxon>Bacillaceae</taxon>
        <taxon>Pelagirhabdus</taxon>
    </lineage>
</organism>
<evidence type="ECO:0000313" key="3">
    <source>
        <dbReference type="Proteomes" id="UP000242949"/>
    </source>
</evidence>
<keyword evidence="3" id="KW-1185">Reference proteome</keyword>
<dbReference type="STRING" id="1612202.SAMN05421734_105140"/>
<dbReference type="AlphaFoldDB" id="A0A1G6JTM0"/>
<evidence type="ECO:0000256" key="1">
    <source>
        <dbReference type="SAM" id="Phobius"/>
    </source>
</evidence>